<organism evidence="1">
    <name type="scientific">marine sediment metagenome</name>
    <dbReference type="NCBI Taxonomy" id="412755"/>
    <lineage>
        <taxon>unclassified sequences</taxon>
        <taxon>metagenomes</taxon>
        <taxon>ecological metagenomes</taxon>
    </lineage>
</organism>
<protein>
    <submittedName>
        <fullName evidence="1">Uncharacterized protein</fullName>
    </submittedName>
</protein>
<sequence>LNRVPKEVVDEYLKRNPVMRKAWKENGWQIGGTTGD</sequence>
<dbReference type="EMBL" id="BART01020118">
    <property type="protein sequence ID" value="GAH00318.1"/>
    <property type="molecule type" value="Genomic_DNA"/>
</dbReference>
<comment type="caution">
    <text evidence="1">The sequence shown here is derived from an EMBL/GenBank/DDBJ whole genome shotgun (WGS) entry which is preliminary data.</text>
</comment>
<accession>X1DV97</accession>
<gene>
    <name evidence="1" type="ORF">S01H4_37449</name>
</gene>
<evidence type="ECO:0000313" key="1">
    <source>
        <dbReference type="EMBL" id="GAH00318.1"/>
    </source>
</evidence>
<name>X1DV97_9ZZZZ</name>
<dbReference type="AlphaFoldDB" id="X1DV97"/>
<feature type="non-terminal residue" evidence="1">
    <location>
        <position position="1"/>
    </location>
</feature>
<reference evidence="1" key="1">
    <citation type="journal article" date="2014" name="Front. Microbiol.">
        <title>High frequency of phylogenetically diverse reductive dehalogenase-homologous genes in deep subseafloor sedimentary metagenomes.</title>
        <authorList>
            <person name="Kawai M."/>
            <person name="Futagami T."/>
            <person name="Toyoda A."/>
            <person name="Takaki Y."/>
            <person name="Nishi S."/>
            <person name="Hori S."/>
            <person name="Arai W."/>
            <person name="Tsubouchi T."/>
            <person name="Morono Y."/>
            <person name="Uchiyama I."/>
            <person name="Ito T."/>
            <person name="Fujiyama A."/>
            <person name="Inagaki F."/>
            <person name="Takami H."/>
        </authorList>
    </citation>
    <scope>NUCLEOTIDE SEQUENCE</scope>
    <source>
        <strain evidence="1">Expedition CK06-06</strain>
    </source>
</reference>
<proteinExistence type="predicted"/>